<dbReference type="Pfam" id="PF07080">
    <property type="entry name" value="DUF1348"/>
    <property type="match status" value="1"/>
</dbReference>
<dbReference type="InterPro" id="IPR032710">
    <property type="entry name" value="NTF2-like_dom_sf"/>
</dbReference>
<protein>
    <recommendedName>
        <fullName evidence="1">Transcriptional regulator LmrA/YxaF-like C-terminal domain-containing protein</fullName>
    </recommendedName>
</protein>
<reference evidence="2" key="1">
    <citation type="journal article" date="2019" name="Sci. Rep.">
        <title>Draft genome of Tanacetum cinerariifolium, the natural source of mosquito coil.</title>
        <authorList>
            <person name="Yamashiro T."/>
            <person name="Shiraishi A."/>
            <person name="Satake H."/>
            <person name="Nakayama K."/>
        </authorList>
    </citation>
    <scope>NUCLEOTIDE SEQUENCE</scope>
</reference>
<organism evidence="2">
    <name type="scientific">Tanacetum cinerariifolium</name>
    <name type="common">Dalmatian daisy</name>
    <name type="synonym">Chrysanthemum cinerariifolium</name>
    <dbReference type="NCBI Taxonomy" id="118510"/>
    <lineage>
        <taxon>Eukaryota</taxon>
        <taxon>Viridiplantae</taxon>
        <taxon>Streptophyta</taxon>
        <taxon>Embryophyta</taxon>
        <taxon>Tracheophyta</taxon>
        <taxon>Spermatophyta</taxon>
        <taxon>Magnoliopsida</taxon>
        <taxon>eudicotyledons</taxon>
        <taxon>Gunneridae</taxon>
        <taxon>Pentapetalae</taxon>
        <taxon>asterids</taxon>
        <taxon>campanulids</taxon>
        <taxon>Asterales</taxon>
        <taxon>Asteraceae</taxon>
        <taxon>Asteroideae</taxon>
        <taxon>Anthemideae</taxon>
        <taxon>Anthemidinae</taxon>
        <taxon>Tanacetum</taxon>
    </lineage>
</organism>
<dbReference type="InterPro" id="IPR054156">
    <property type="entry name" value="YxaF_TetR_C"/>
</dbReference>
<feature type="domain" description="Transcriptional regulator LmrA/YxaF-like C-terminal" evidence="1">
    <location>
        <begin position="215"/>
        <end position="309"/>
    </location>
</feature>
<evidence type="ECO:0000259" key="1">
    <source>
        <dbReference type="Pfam" id="PF21993"/>
    </source>
</evidence>
<dbReference type="SUPFAM" id="SSF54427">
    <property type="entry name" value="NTF2-like"/>
    <property type="match status" value="1"/>
</dbReference>
<dbReference type="InterPro" id="IPR009783">
    <property type="entry name" value="DUF1348"/>
</dbReference>
<dbReference type="InterPro" id="IPR036271">
    <property type="entry name" value="Tet_transcr_reg_TetR-rel_C_sf"/>
</dbReference>
<dbReference type="PANTHER" id="PTHR31757">
    <property type="entry name" value="SLL0781 PROTEIN"/>
    <property type="match status" value="1"/>
</dbReference>
<sequence length="318" mass="35632">MTRPPLPPFDRESAALKVRMAEDGWNTRNADKVALAYTEDCHWRNRAEFVTGRADIVALLQRKWTRELDYRLIKELWAFEGNRIAVRFAYEYHDDSGQWYRAYGNENWEFAADGLMQRRLASINEAPIAAADRKFHWDASGPRPQNHPGLSELGFYLARIGAGTGLGKGSMYNFFPGGKEEMAQVVLAHIDAWFRTQVFEPLRTAANSANSADVAEGVAQMLDAVERYFQSGRSVCLVGVFALGHERDLFAATIREYFTEWIDALAFALTRGKHTPADARDLAEDAVGAIQGALVLARAADDAAQFTRALARVRQRLG</sequence>
<dbReference type="Gene3D" id="1.10.357.10">
    <property type="entry name" value="Tetracycline Repressor, domain 2"/>
    <property type="match status" value="1"/>
</dbReference>
<gene>
    <name evidence="2" type="ORF">Tci_000424</name>
</gene>
<dbReference type="EMBL" id="BKCJ010000006">
    <property type="protein sequence ID" value="GEU28446.1"/>
    <property type="molecule type" value="Genomic_DNA"/>
</dbReference>
<dbReference type="Pfam" id="PF21993">
    <property type="entry name" value="TetR_C_13_2"/>
    <property type="match status" value="1"/>
</dbReference>
<dbReference type="AlphaFoldDB" id="A0A699GMJ2"/>
<dbReference type="PANTHER" id="PTHR31757:SF0">
    <property type="entry name" value="SLL0781 PROTEIN"/>
    <property type="match status" value="1"/>
</dbReference>
<evidence type="ECO:0000313" key="2">
    <source>
        <dbReference type="EMBL" id="GEU28446.1"/>
    </source>
</evidence>
<dbReference type="Gene3D" id="3.10.450.50">
    <property type="match status" value="1"/>
</dbReference>
<dbReference type="SUPFAM" id="SSF48498">
    <property type="entry name" value="Tetracyclin repressor-like, C-terminal domain"/>
    <property type="match status" value="1"/>
</dbReference>
<comment type="caution">
    <text evidence="2">The sequence shown here is derived from an EMBL/GenBank/DDBJ whole genome shotgun (WGS) entry which is preliminary data.</text>
</comment>
<accession>A0A699GMJ2</accession>
<proteinExistence type="predicted"/>
<name>A0A699GMJ2_TANCI</name>